<dbReference type="AlphaFoldDB" id="C6LKX2"/>
<dbReference type="NCBIfam" id="NF033819">
    <property type="entry name" value="IS66_TnpB"/>
    <property type="match status" value="1"/>
</dbReference>
<evidence type="ECO:0000313" key="2">
    <source>
        <dbReference type="Proteomes" id="UP000005561"/>
    </source>
</evidence>
<comment type="caution">
    <text evidence="1">The sequence shown here is derived from an EMBL/GenBank/DDBJ whole genome shotgun (WGS) entry which is preliminary data.</text>
</comment>
<dbReference type="Pfam" id="PF05717">
    <property type="entry name" value="TnpB_IS66"/>
    <property type="match status" value="1"/>
</dbReference>
<dbReference type="PANTHER" id="PTHR36455">
    <property type="match status" value="1"/>
</dbReference>
<dbReference type="EMBL" id="ACCL02000026">
    <property type="protein sequence ID" value="EET58720.1"/>
    <property type="molecule type" value="Genomic_DNA"/>
</dbReference>
<sequence>MSSDISGLEKIYIVCGYTDMRKSIDGLCAIIEDQLKMDPASSALFLFCGRRRDRIKALFHEPDGFVLIYKRLSVQGGYQWPRKQPEVRNLSWREFDWLMSGIDIDQPKALKAE</sequence>
<organism evidence="1 2">
    <name type="scientific">Marvinbryantia formatexigens DSM 14469</name>
    <dbReference type="NCBI Taxonomy" id="478749"/>
    <lineage>
        <taxon>Bacteria</taxon>
        <taxon>Bacillati</taxon>
        <taxon>Bacillota</taxon>
        <taxon>Clostridia</taxon>
        <taxon>Lachnospirales</taxon>
        <taxon>Lachnospiraceae</taxon>
        <taxon>Marvinbryantia</taxon>
    </lineage>
</organism>
<gene>
    <name evidence="1" type="ORF">BRYFOR_09319</name>
</gene>
<accession>C6LKX2</accession>
<dbReference type="InterPro" id="IPR008878">
    <property type="entry name" value="Transposase_IS66_Orf2"/>
</dbReference>
<keyword evidence="2" id="KW-1185">Reference proteome</keyword>
<reference evidence="1" key="1">
    <citation type="submission" date="2009-07" db="EMBL/GenBank/DDBJ databases">
        <authorList>
            <person name="Weinstock G."/>
            <person name="Sodergren E."/>
            <person name="Clifton S."/>
            <person name="Fulton L."/>
            <person name="Fulton B."/>
            <person name="Courtney L."/>
            <person name="Fronick C."/>
            <person name="Harrison M."/>
            <person name="Strong C."/>
            <person name="Farmer C."/>
            <person name="Delahaunty K."/>
            <person name="Markovic C."/>
            <person name="Hall O."/>
            <person name="Minx P."/>
            <person name="Tomlinson C."/>
            <person name="Mitreva M."/>
            <person name="Nelson J."/>
            <person name="Hou S."/>
            <person name="Wollam A."/>
            <person name="Pepin K.H."/>
            <person name="Johnson M."/>
            <person name="Bhonagiri V."/>
            <person name="Nash W.E."/>
            <person name="Warren W."/>
            <person name="Chinwalla A."/>
            <person name="Mardis E.R."/>
            <person name="Wilson R.K."/>
        </authorList>
    </citation>
    <scope>NUCLEOTIDE SEQUENCE [LARGE SCALE GENOMIC DNA]</scope>
    <source>
        <strain evidence="1">DSM 14469</strain>
    </source>
</reference>
<dbReference type="eggNOG" id="COG3436">
    <property type="taxonomic scope" value="Bacteria"/>
</dbReference>
<dbReference type="PANTHER" id="PTHR36455:SF1">
    <property type="entry name" value="BLR8292 PROTEIN"/>
    <property type="match status" value="1"/>
</dbReference>
<proteinExistence type="predicted"/>
<dbReference type="OrthoDB" id="4956084at2"/>
<dbReference type="Proteomes" id="UP000005561">
    <property type="component" value="Unassembled WGS sequence"/>
</dbReference>
<protein>
    <submittedName>
        <fullName evidence="1">IS66 family element, Orf2 protein</fullName>
    </submittedName>
</protein>
<dbReference type="RefSeq" id="WP_006864071.1">
    <property type="nucleotide sequence ID" value="NZ_ACCL02000026.1"/>
</dbReference>
<name>C6LKX2_9FIRM</name>
<evidence type="ECO:0000313" key="1">
    <source>
        <dbReference type="EMBL" id="EET58720.1"/>
    </source>
</evidence>